<dbReference type="InterPro" id="IPR036259">
    <property type="entry name" value="MFS_trans_sf"/>
</dbReference>
<feature type="transmembrane region" description="Helical" evidence="6">
    <location>
        <begin position="540"/>
        <end position="558"/>
    </location>
</feature>
<comment type="caution">
    <text evidence="7">The sequence shown here is derived from an EMBL/GenBank/DDBJ whole genome shotgun (WGS) entry which is preliminary data.</text>
</comment>
<feature type="transmembrane region" description="Helical" evidence="6">
    <location>
        <begin position="292"/>
        <end position="314"/>
    </location>
</feature>
<evidence type="ECO:0000256" key="3">
    <source>
        <dbReference type="ARBA" id="ARBA00022989"/>
    </source>
</evidence>
<feature type="transmembrane region" description="Helical" evidence="6">
    <location>
        <begin position="570"/>
        <end position="591"/>
    </location>
</feature>
<feature type="transmembrane region" description="Helical" evidence="6">
    <location>
        <begin position="167"/>
        <end position="184"/>
    </location>
</feature>
<dbReference type="RefSeq" id="XP_021872796.1">
    <property type="nucleotide sequence ID" value="XM_022014965.1"/>
</dbReference>
<feature type="region of interest" description="Disordered" evidence="5">
    <location>
        <begin position="44"/>
        <end position="66"/>
    </location>
</feature>
<feature type="transmembrane region" description="Helical" evidence="6">
    <location>
        <begin position="503"/>
        <end position="528"/>
    </location>
</feature>
<evidence type="ECO:0000256" key="4">
    <source>
        <dbReference type="ARBA" id="ARBA00023136"/>
    </source>
</evidence>
<dbReference type="InterPro" id="IPR011701">
    <property type="entry name" value="MFS"/>
</dbReference>
<gene>
    <name evidence="7" type="ORF">BD324DRAFT_617909</name>
</gene>
<feature type="transmembrane region" description="Helical" evidence="6">
    <location>
        <begin position="320"/>
        <end position="343"/>
    </location>
</feature>
<dbReference type="PANTHER" id="PTHR23502">
    <property type="entry name" value="MAJOR FACILITATOR SUPERFAMILY"/>
    <property type="match status" value="1"/>
</dbReference>
<keyword evidence="3 6" id="KW-1133">Transmembrane helix</keyword>
<dbReference type="OrthoDB" id="5376138at2759"/>
<dbReference type="InParanoid" id="A0A1Y1ULK3"/>
<feature type="transmembrane region" description="Helical" evidence="6">
    <location>
        <begin position="392"/>
        <end position="416"/>
    </location>
</feature>
<protein>
    <submittedName>
        <fullName evidence="7">Major facilitator superfamily domain-containing protein</fullName>
    </submittedName>
</protein>
<feature type="transmembrane region" description="Helical" evidence="6">
    <location>
        <begin position="476"/>
        <end position="497"/>
    </location>
</feature>
<evidence type="ECO:0000256" key="1">
    <source>
        <dbReference type="ARBA" id="ARBA00004141"/>
    </source>
</evidence>
<reference evidence="7 8" key="1">
    <citation type="submission" date="2017-03" db="EMBL/GenBank/DDBJ databases">
        <title>Widespread Adenine N6-methylation of Active Genes in Fungi.</title>
        <authorList>
            <consortium name="DOE Joint Genome Institute"/>
            <person name="Mondo S.J."/>
            <person name="Dannebaum R.O."/>
            <person name="Kuo R.C."/>
            <person name="Louie K.B."/>
            <person name="Bewick A.J."/>
            <person name="Labutti K."/>
            <person name="Haridas S."/>
            <person name="Kuo A."/>
            <person name="Salamov A."/>
            <person name="Ahrendt S.R."/>
            <person name="Lau R."/>
            <person name="Bowen B.P."/>
            <person name="Lipzen A."/>
            <person name="Sullivan W."/>
            <person name="Andreopoulos W.B."/>
            <person name="Clum A."/>
            <person name="Lindquist E."/>
            <person name="Daum C."/>
            <person name="Northen T.R."/>
            <person name="Ramamoorthy G."/>
            <person name="Schmitz R.J."/>
            <person name="Gryganskyi A."/>
            <person name="Culley D."/>
            <person name="Magnuson J."/>
            <person name="James T.Y."/>
            <person name="O'Malley M.A."/>
            <person name="Stajich J.E."/>
            <person name="Spatafora J.W."/>
            <person name="Visel A."/>
            <person name="Grigoriev I.V."/>
        </authorList>
    </citation>
    <scope>NUCLEOTIDE SEQUENCE [LARGE SCALE GENOMIC DNA]</scope>
    <source>
        <strain evidence="7 8">NRRL Y-17943</strain>
    </source>
</reference>
<evidence type="ECO:0000256" key="2">
    <source>
        <dbReference type="ARBA" id="ARBA00022692"/>
    </source>
</evidence>
<feature type="transmembrane region" description="Helical" evidence="6">
    <location>
        <begin position="204"/>
        <end position="227"/>
    </location>
</feature>
<feature type="transmembrane region" description="Helical" evidence="6">
    <location>
        <begin position="234"/>
        <end position="252"/>
    </location>
</feature>
<accession>A0A1Y1ULK3</accession>
<dbReference type="GO" id="GO:0005886">
    <property type="term" value="C:plasma membrane"/>
    <property type="evidence" value="ECO:0007669"/>
    <property type="project" value="TreeGrafter"/>
</dbReference>
<dbReference type="GO" id="GO:0022857">
    <property type="term" value="F:transmembrane transporter activity"/>
    <property type="evidence" value="ECO:0007669"/>
    <property type="project" value="InterPro"/>
</dbReference>
<proteinExistence type="predicted"/>
<dbReference type="Gene3D" id="1.20.1250.20">
    <property type="entry name" value="MFS general substrate transporter like domains"/>
    <property type="match status" value="1"/>
</dbReference>
<dbReference type="GeneID" id="33556773"/>
<organism evidence="7 8">
    <name type="scientific">Kockovaella imperatae</name>
    <dbReference type="NCBI Taxonomy" id="4999"/>
    <lineage>
        <taxon>Eukaryota</taxon>
        <taxon>Fungi</taxon>
        <taxon>Dikarya</taxon>
        <taxon>Basidiomycota</taxon>
        <taxon>Agaricomycotina</taxon>
        <taxon>Tremellomycetes</taxon>
        <taxon>Tremellales</taxon>
        <taxon>Cuniculitremaceae</taxon>
        <taxon>Kockovaella</taxon>
    </lineage>
</organism>
<dbReference type="Pfam" id="PF07690">
    <property type="entry name" value="MFS_1"/>
    <property type="match status" value="1"/>
</dbReference>
<dbReference type="Proteomes" id="UP000193218">
    <property type="component" value="Unassembled WGS sequence"/>
</dbReference>
<comment type="subcellular location">
    <subcellularLocation>
        <location evidence="1">Membrane</location>
        <topology evidence="1">Multi-pass membrane protein</topology>
    </subcellularLocation>
</comment>
<dbReference type="PANTHER" id="PTHR23502:SF134">
    <property type="entry name" value="MAJOR FACILITATOR SUPERFAMILY (MFS) PROFILE DOMAIN-CONTAINING PROTEIN-RELATED"/>
    <property type="match status" value="1"/>
</dbReference>
<feature type="region of interest" description="Disordered" evidence="5">
    <location>
        <begin position="1"/>
        <end position="29"/>
    </location>
</feature>
<name>A0A1Y1ULK3_9TREE</name>
<feature type="compositionally biased region" description="Low complexity" evidence="5">
    <location>
        <begin position="9"/>
        <end position="26"/>
    </location>
</feature>
<evidence type="ECO:0000313" key="8">
    <source>
        <dbReference type="Proteomes" id="UP000193218"/>
    </source>
</evidence>
<dbReference type="AlphaFoldDB" id="A0A1Y1ULK3"/>
<evidence type="ECO:0000256" key="5">
    <source>
        <dbReference type="SAM" id="MobiDB-lite"/>
    </source>
</evidence>
<feature type="transmembrane region" description="Helical" evidence="6">
    <location>
        <begin position="264"/>
        <end position="285"/>
    </location>
</feature>
<evidence type="ECO:0000256" key="6">
    <source>
        <dbReference type="SAM" id="Phobius"/>
    </source>
</evidence>
<keyword evidence="2 6" id="KW-0812">Transmembrane</keyword>
<feature type="transmembrane region" description="Helical" evidence="6">
    <location>
        <begin position="436"/>
        <end position="455"/>
    </location>
</feature>
<dbReference type="EMBL" id="NBSH01000003">
    <property type="protein sequence ID" value="ORX38933.1"/>
    <property type="molecule type" value="Genomic_DNA"/>
</dbReference>
<keyword evidence="4 6" id="KW-0472">Membrane</keyword>
<dbReference type="SUPFAM" id="SSF103473">
    <property type="entry name" value="MFS general substrate transporter"/>
    <property type="match status" value="1"/>
</dbReference>
<sequence>MRSQYPILPVHSPPLSRSPSPGSSTPRQGHLAFVDERFPSLNSEVSRGSIASRHTRRSTASTIDSQHDIKTAINSPANLSPRPSELKLSELDTEINAESSPDAFNKEAGSRVSAGDGEIYMISGGRGSVRKRKTVVDLGRGLEDVIIIDWLTDDPENPINWTSRRKWAIIWTVLILSSLTALNVTSVAPMSHFGPAWFDTSRELFLLSLTVTMIAISLTPMILAPLSEVYGRNWIYQITSVITALLFIPQATSHSLPGLLVARWFQGMSCSVGNSMVGGTIADLFPAHSRGFVMNIFAMMIFIGQSGGGFIFGWVGMYGGIPWCYGLQGIAGALSITLNVLFLRETRADVLLSRRAKQITQETGIRHLCTSDLERTSLTTLMRVSLVRPFQFLFTEPIVTALSIWVGFSWACIFLGGTSAQLIFAQYGFNPGQQGSMQICLLIGGIIGFCLNLHQDHLYIKSAPTEGGKPPPEARLYYAAWAGLAFPLGLYVFAWVGKPSVPWQIPALFLCLSDIGIYVMYAGIYNYLADAYETYSSSAQAAQCFARNILSAVFPLFAKQLYKGMGYSQASTLVASVALALQVAPILILCYGERLRARSKVASALART</sequence>
<evidence type="ECO:0000313" key="7">
    <source>
        <dbReference type="EMBL" id="ORX38933.1"/>
    </source>
</evidence>
<keyword evidence="8" id="KW-1185">Reference proteome</keyword>
<dbReference type="STRING" id="4999.A0A1Y1ULK3"/>